<organism evidence="3">
    <name type="scientific">Ajellomyces capsulatus (strain H88)</name>
    <name type="common">Darling's disease fungus</name>
    <name type="synonym">Histoplasma capsulatum</name>
    <dbReference type="NCBI Taxonomy" id="544711"/>
    <lineage>
        <taxon>Eukaryota</taxon>
        <taxon>Fungi</taxon>
        <taxon>Dikarya</taxon>
        <taxon>Ascomycota</taxon>
        <taxon>Pezizomycotina</taxon>
        <taxon>Eurotiomycetes</taxon>
        <taxon>Eurotiomycetidae</taxon>
        <taxon>Onygenales</taxon>
        <taxon>Ajellomycetaceae</taxon>
        <taxon>Histoplasma</taxon>
    </lineage>
</organism>
<reference evidence="3" key="1">
    <citation type="submission" date="2008-07" db="EMBL/GenBank/DDBJ databases">
        <title>Annotation of Ajellomyces capsulatus strain H88.</title>
        <authorList>
            <person name="Champion M."/>
            <person name="Cuomo C."/>
            <person name="Ma L.-J."/>
            <person name="Henn M.R."/>
            <person name="Sil A."/>
            <person name="Goldman B."/>
            <person name="Young S.K."/>
            <person name="Kodira C.D."/>
            <person name="Zeng Q."/>
            <person name="Koehrsen M."/>
            <person name="Alvarado L."/>
            <person name="Berlin A."/>
            <person name="Borenstein D."/>
            <person name="Chen Z."/>
            <person name="Engels R."/>
            <person name="Freedman E."/>
            <person name="Gellesch M."/>
            <person name="Goldberg J."/>
            <person name="Griggs A."/>
            <person name="Gujja S."/>
            <person name="Heiman D."/>
            <person name="Hepburn T."/>
            <person name="Howarth C."/>
            <person name="Jen D."/>
            <person name="Larson L."/>
            <person name="Lewis B."/>
            <person name="Mehta T."/>
            <person name="Park D."/>
            <person name="Pearson M."/>
            <person name="Roberts A."/>
            <person name="Saif S."/>
            <person name="Shea T."/>
            <person name="Shenoy N."/>
            <person name="Sisk P."/>
            <person name="Stolte C."/>
            <person name="Sykes S."/>
            <person name="Walk T."/>
            <person name="White J."/>
            <person name="Yandava C."/>
            <person name="Klein B."/>
            <person name="McEwen J.G."/>
            <person name="Puccia R."/>
            <person name="Goldman G.H."/>
            <person name="Felipe M.S."/>
            <person name="Nino-Vega G."/>
            <person name="San-Blas G."/>
            <person name="Taylor J."/>
            <person name="Mendoza L."/>
            <person name="Galagan J."/>
            <person name="Nusbaum C."/>
            <person name="Birren B."/>
        </authorList>
    </citation>
    <scope>NUCLEOTIDE SEQUENCE [LARGE SCALE GENOMIC DNA]</scope>
    <source>
        <strain evidence="3">H88</strain>
    </source>
</reference>
<dbReference type="AlphaFoldDB" id="F0UQK8"/>
<feature type="region of interest" description="Disordered" evidence="1">
    <location>
        <begin position="1"/>
        <end position="23"/>
    </location>
</feature>
<evidence type="ECO:0000313" key="3">
    <source>
        <dbReference type="Proteomes" id="UP000008142"/>
    </source>
</evidence>
<protein>
    <submittedName>
        <fullName evidence="2">Uncharacterized protein</fullName>
    </submittedName>
</protein>
<dbReference type="HOGENOM" id="CLU_2319663_0_0_1"/>
<evidence type="ECO:0000256" key="1">
    <source>
        <dbReference type="SAM" id="MobiDB-lite"/>
    </source>
</evidence>
<evidence type="ECO:0000313" key="2">
    <source>
        <dbReference type="EMBL" id="EGC48185.1"/>
    </source>
</evidence>
<accession>F0UQK8</accession>
<name>F0UQK8_AJEC8</name>
<dbReference type="EMBL" id="DS990641">
    <property type="protein sequence ID" value="EGC48185.1"/>
    <property type="molecule type" value="Genomic_DNA"/>
</dbReference>
<sequence length="99" mass="11174">MVQTKRTKEKAKAPSPQRARPPSYRIIETRQVTATTIPQQQEKCLVRPGRYRPMFCLGVHAYAEHLLCAAARLCLARLKRCRDPGIAAAGARIVHPELR</sequence>
<gene>
    <name evidence="2" type="ORF">HCEG_07400</name>
</gene>
<dbReference type="Proteomes" id="UP000008142">
    <property type="component" value="Unassembled WGS sequence"/>
</dbReference>
<proteinExistence type="predicted"/>